<keyword evidence="3" id="KW-1185">Reference proteome</keyword>
<keyword evidence="2" id="KW-0378">Hydrolase</keyword>
<gene>
    <name evidence="2" type="ORF">ACFYTF_18790</name>
</gene>
<proteinExistence type="predicted"/>
<dbReference type="Gene3D" id="3.40.50.1820">
    <property type="entry name" value="alpha/beta hydrolase"/>
    <property type="match status" value="1"/>
</dbReference>
<dbReference type="EMBL" id="JBIAMX010000011">
    <property type="protein sequence ID" value="MFF0544879.1"/>
    <property type="molecule type" value="Genomic_DNA"/>
</dbReference>
<dbReference type="GO" id="GO:0016787">
    <property type="term" value="F:hydrolase activity"/>
    <property type="evidence" value="ECO:0007669"/>
    <property type="project" value="UniProtKB-KW"/>
</dbReference>
<feature type="domain" description="AB hydrolase-1" evidence="1">
    <location>
        <begin position="58"/>
        <end position="167"/>
    </location>
</feature>
<dbReference type="Proteomes" id="UP001601444">
    <property type="component" value="Unassembled WGS sequence"/>
</dbReference>
<organism evidence="2 3">
    <name type="scientific">Nocardia thailandica</name>
    <dbReference type="NCBI Taxonomy" id="257275"/>
    <lineage>
        <taxon>Bacteria</taxon>
        <taxon>Bacillati</taxon>
        <taxon>Actinomycetota</taxon>
        <taxon>Actinomycetes</taxon>
        <taxon>Mycobacteriales</taxon>
        <taxon>Nocardiaceae</taxon>
        <taxon>Nocardia</taxon>
    </lineage>
</organism>
<evidence type="ECO:0000313" key="2">
    <source>
        <dbReference type="EMBL" id="MFF0544879.1"/>
    </source>
</evidence>
<comment type="caution">
    <text evidence="2">The sequence shown here is derived from an EMBL/GenBank/DDBJ whole genome shotgun (WGS) entry which is preliminary data.</text>
</comment>
<dbReference type="PANTHER" id="PTHR12277">
    <property type="entry name" value="ALPHA/BETA HYDROLASE DOMAIN-CONTAINING PROTEIN"/>
    <property type="match status" value="1"/>
</dbReference>
<dbReference type="SUPFAM" id="SSF53474">
    <property type="entry name" value="alpha/beta-Hydrolases"/>
    <property type="match status" value="1"/>
</dbReference>
<reference evidence="2 3" key="1">
    <citation type="submission" date="2024-10" db="EMBL/GenBank/DDBJ databases">
        <title>The Natural Products Discovery Center: Release of the First 8490 Sequenced Strains for Exploring Actinobacteria Biosynthetic Diversity.</title>
        <authorList>
            <person name="Kalkreuter E."/>
            <person name="Kautsar S.A."/>
            <person name="Yang D."/>
            <person name="Bader C.D."/>
            <person name="Teijaro C.N."/>
            <person name="Fluegel L."/>
            <person name="Davis C.M."/>
            <person name="Simpson J.R."/>
            <person name="Lauterbach L."/>
            <person name="Steele A.D."/>
            <person name="Gui C."/>
            <person name="Meng S."/>
            <person name="Li G."/>
            <person name="Viehrig K."/>
            <person name="Ye F."/>
            <person name="Su P."/>
            <person name="Kiefer A.F."/>
            <person name="Nichols A."/>
            <person name="Cepeda A.J."/>
            <person name="Yan W."/>
            <person name="Fan B."/>
            <person name="Jiang Y."/>
            <person name="Adhikari A."/>
            <person name="Zheng C.-J."/>
            <person name="Schuster L."/>
            <person name="Cowan T.M."/>
            <person name="Smanski M.J."/>
            <person name="Chevrette M.G."/>
            <person name="De Carvalho L.P.S."/>
            <person name="Shen B."/>
        </authorList>
    </citation>
    <scope>NUCLEOTIDE SEQUENCE [LARGE SCALE GENOMIC DNA]</scope>
    <source>
        <strain evidence="2 3">NPDC004045</strain>
    </source>
</reference>
<evidence type="ECO:0000313" key="3">
    <source>
        <dbReference type="Proteomes" id="UP001601444"/>
    </source>
</evidence>
<protein>
    <submittedName>
        <fullName evidence="2">Alpha/beta hydrolase</fullName>
    </submittedName>
</protein>
<accession>A0ABW6PR39</accession>
<name>A0ABW6PR39_9NOCA</name>
<dbReference type="RefSeq" id="WP_387701369.1">
    <property type="nucleotide sequence ID" value="NZ_JBIAMX010000011.1"/>
</dbReference>
<sequence length="254" mass="26933">MRHPATRVLESMVFHPDRVIPVTPAAAGLDFTELRPRTADGETVHAWFVPAPAARGYILYAHGNGGTIGDRVPWIAGLVAAGFGVLAFDYRGYGASTGRTTEAGTYLDARAARAALLDQPGVDPGRVHYLGESLGGGVLVELALEHPPATLTLLSSFSSMRDAARAVYPVLPAPLIPDAYPSARRLASLRVPVLVLHGDRDELIPLRQAERNHAAAAGPKRLVVVPGAGHTDVPTVLGPRWGELLADWSERATA</sequence>
<dbReference type="InterPro" id="IPR000073">
    <property type="entry name" value="AB_hydrolase_1"/>
</dbReference>
<dbReference type="InterPro" id="IPR029058">
    <property type="entry name" value="AB_hydrolase_fold"/>
</dbReference>
<evidence type="ECO:0000259" key="1">
    <source>
        <dbReference type="Pfam" id="PF00561"/>
    </source>
</evidence>
<dbReference type="Pfam" id="PF00561">
    <property type="entry name" value="Abhydrolase_1"/>
    <property type="match status" value="1"/>
</dbReference>